<feature type="compositionally biased region" description="Polar residues" evidence="1">
    <location>
        <begin position="960"/>
        <end position="970"/>
    </location>
</feature>
<protein>
    <submittedName>
        <fullName evidence="3">Uncharacterized protein</fullName>
    </submittedName>
</protein>
<feature type="compositionally biased region" description="Low complexity" evidence="1">
    <location>
        <begin position="75"/>
        <end position="87"/>
    </location>
</feature>
<name>A0A177VGX4_9BASI</name>
<feature type="compositionally biased region" description="Basic and acidic residues" evidence="1">
    <location>
        <begin position="687"/>
        <end position="698"/>
    </location>
</feature>
<reference evidence="3" key="2">
    <citation type="journal article" date="2019" name="IMA Fungus">
        <title>Genome sequencing and comparison of five Tilletia species to identify candidate genes for the detection of regulated species infecting wheat.</title>
        <authorList>
            <person name="Nguyen H.D.T."/>
            <person name="Sultana T."/>
            <person name="Kesanakurti P."/>
            <person name="Hambleton S."/>
        </authorList>
    </citation>
    <scope>NUCLEOTIDE SEQUENCE</scope>
    <source>
        <strain evidence="3">DAOMC 238032</strain>
    </source>
</reference>
<feature type="compositionally biased region" description="Basic and acidic residues" evidence="1">
    <location>
        <begin position="1089"/>
        <end position="1102"/>
    </location>
</feature>
<reference evidence="2" key="3">
    <citation type="submission" date="2020-10" db="EMBL/GenBank/DDBJ databases">
        <authorList>
            <person name="Sedaghatjoo S."/>
        </authorList>
    </citation>
    <scope>NUCLEOTIDE SEQUENCE</scope>
    <source>
        <strain evidence="2">AZH3</strain>
    </source>
</reference>
<feature type="region of interest" description="Disordered" evidence="1">
    <location>
        <begin position="1373"/>
        <end position="1437"/>
    </location>
</feature>
<evidence type="ECO:0000313" key="3">
    <source>
        <dbReference type="EMBL" id="KAE8265720.1"/>
    </source>
</evidence>
<gene>
    <name evidence="3" type="ORF">A4X03_0g75</name>
    <name evidence="2" type="ORF">JKIAZH3_G8329</name>
</gene>
<feature type="compositionally biased region" description="Basic and acidic residues" evidence="1">
    <location>
        <begin position="640"/>
        <end position="649"/>
    </location>
</feature>
<feature type="compositionally biased region" description="Low complexity" evidence="1">
    <location>
        <begin position="539"/>
        <end position="549"/>
    </location>
</feature>
<feature type="compositionally biased region" description="Low complexity" evidence="1">
    <location>
        <begin position="112"/>
        <end position="145"/>
    </location>
</feature>
<feature type="region of interest" description="Disordered" evidence="1">
    <location>
        <begin position="112"/>
        <end position="567"/>
    </location>
</feature>
<feature type="region of interest" description="Disordered" evidence="1">
    <location>
        <begin position="1088"/>
        <end position="1114"/>
    </location>
</feature>
<feature type="compositionally biased region" description="Basic and acidic residues" evidence="1">
    <location>
        <begin position="415"/>
        <end position="456"/>
    </location>
</feature>
<feature type="compositionally biased region" description="Gly residues" evidence="1">
    <location>
        <begin position="550"/>
        <end position="560"/>
    </location>
</feature>
<feature type="region of interest" description="Disordered" evidence="1">
    <location>
        <begin position="632"/>
        <end position="828"/>
    </location>
</feature>
<feature type="compositionally biased region" description="Gly residues" evidence="1">
    <location>
        <begin position="468"/>
        <end position="483"/>
    </location>
</feature>
<feature type="compositionally biased region" description="Basic and acidic residues" evidence="1">
    <location>
        <begin position="812"/>
        <end position="821"/>
    </location>
</feature>
<keyword evidence="5" id="KW-1185">Reference proteome</keyword>
<feature type="compositionally biased region" description="Low complexity" evidence="1">
    <location>
        <begin position="166"/>
        <end position="186"/>
    </location>
</feature>
<feature type="region of interest" description="Disordered" evidence="1">
    <location>
        <begin position="847"/>
        <end position="978"/>
    </location>
</feature>
<accession>A0A177VGX4</accession>
<dbReference type="EMBL" id="CAJHJG010006043">
    <property type="protein sequence ID" value="CAD6954529.1"/>
    <property type="molecule type" value="Genomic_DNA"/>
</dbReference>
<feature type="compositionally biased region" description="Pro residues" evidence="1">
    <location>
        <begin position="61"/>
        <end position="70"/>
    </location>
</feature>
<feature type="compositionally biased region" description="Basic and acidic residues" evidence="1">
    <location>
        <begin position="1419"/>
        <end position="1429"/>
    </location>
</feature>
<feature type="compositionally biased region" description="Gly residues" evidence="1">
    <location>
        <begin position="372"/>
        <end position="387"/>
    </location>
</feature>
<feature type="compositionally biased region" description="Low complexity" evidence="1">
    <location>
        <begin position="29"/>
        <end position="60"/>
    </location>
</feature>
<feature type="compositionally biased region" description="Polar residues" evidence="1">
    <location>
        <begin position="1"/>
        <end position="14"/>
    </location>
</feature>
<evidence type="ECO:0000313" key="5">
    <source>
        <dbReference type="Proteomes" id="UP000836402"/>
    </source>
</evidence>
<feature type="compositionally biased region" description="Basic and acidic residues" evidence="1">
    <location>
        <begin position="884"/>
        <end position="897"/>
    </location>
</feature>
<feature type="compositionally biased region" description="Low complexity" evidence="1">
    <location>
        <begin position="388"/>
        <end position="404"/>
    </location>
</feature>
<reference evidence="3" key="1">
    <citation type="submission" date="2016-04" db="EMBL/GenBank/DDBJ databases">
        <authorList>
            <person name="Nguyen H.D."/>
            <person name="Kesanakurti P."/>
            <person name="Cullis J."/>
            <person name="Levesque C.A."/>
            <person name="Hambleton S."/>
        </authorList>
    </citation>
    <scope>NUCLEOTIDE SEQUENCE</scope>
    <source>
        <strain evidence="3">DAOMC 238032</strain>
    </source>
</reference>
<proteinExistence type="predicted"/>
<feature type="compositionally biased region" description="Acidic residues" evidence="1">
    <location>
        <begin position="671"/>
        <end position="686"/>
    </location>
</feature>
<feature type="compositionally biased region" description="Basic and acidic residues" evidence="1">
    <location>
        <begin position="856"/>
        <end position="865"/>
    </location>
</feature>
<evidence type="ECO:0000313" key="2">
    <source>
        <dbReference type="EMBL" id="CAD6954529.1"/>
    </source>
</evidence>
<comment type="caution">
    <text evidence="3">The sequence shown here is derived from an EMBL/GenBank/DDBJ whole genome shotgun (WGS) entry which is preliminary data.</text>
</comment>
<sequence>MKRSYPFNNTQAGSPNLPKKAGPSNGLTAGPAPNAYANYGYGGNAAAAAQAASAPAHSQPAQPPPPPPPSVSHDQQQAQWHQQWQQYYAQQAATSAGASQMQGGHYNQPHAYQQQVQPPAQSYAQPAPPAQQYQQHQQQSYYAQAGPQYSAPPQHMSVPYPQHAYAGGPPAAMGPAHSGPMAPMGMNPTGMRLGHTTSHGPAPSLGPQQSSPMPTGPQGGNSGPNFHSRTQLPAAPGTYTPMGSGSGFAAPMAGPHPSIGGGRVDHQNQHNAGQRNAKRPRFDGPNSGAGGGPPGSFAAGHSSLPAPPTGPSGVVRPQTGHMGPGVRKPGGPSQFSSPVSNRGGPGPGPIGAGTPSGPRMGGFTTPSQRGPGAPGGRDFGGGGGQGMGRTPSGPRGAGPAAGPSHFRSASIAGSEDSRYSRDGRDRDRDRERDRDRYGPGGRSDRDRDAGGRERGPRQGPGFLPRTGVPGGGASVPGGRGPSGPGSSYSSSLTPQGRGARQRSPAQHRHLTRDFRGQPKGGSAAGASGRDSFGGPGRNSQSSQSAAFAGRSGGGPAGSGVGSASASGGMATLPAKVVAGSGLGAAVPTGPKSKADINRRGTTDLRVVGMSFGGAVAWEWTLDDGAALLSAAATKGGSQGDRGKVRGSDEDHGDSDGSEDDDGRDGERDRDDLEADSDSDVESDEDRSEQKAGVKEADHSTSTAGDHPSAVPADSQSQSNGAAAEVVTLPDVPPAQAVTAESETMETDQAKASEVIDSAQPADGSQTDAEKVEEALPSETTTRVAQDGKKASETASTSKTNVDAKGKGKGKAKGKDKQEGKRSTAWNHPETCRLRICFGIVTTSSAVEATSEVVTTSKREATEEVKTGGVQADGTGTEPASSSIRLEEEAAETEKESVLGEASSIKAEAADQTTEEAGKSAVDDTAANGTTGEDVSKPEAEENGTVASEQVVPSAEAVEQTDPTPANSWTPFSKAPPQPANNRITLIYAQAQKRIHIDADVIHALRIFRDERRVEIDIDTRSAALARQAEAKRSKDGKGAAKVQDWMVCKGILLEARDDEQRNYVPISLSKLRSAHGAALVDVKMAETNAETKAEDADPHDTEAADSTKAAAEPDSQKLALNALPPLFRLRDAEDPLAAMTTIVVHLDRAFPVRQTEWLRTGDIEDFLSSFEAPPSSTGGELIPNPWRSKIYVEDPDQEPTIDDILQIWLTKSFVGSGRERRRFLREYFESSSTDAAAKNEDEPESHAAEGTDANSVWAMGQIFGRLGQGKPERYILPTTTAAKIRSASTMGPNPLTVAATADLFGPGHAQSVAGLCSVALFDLVQEMAPAAGWSDADVRARLGQMLMGLPQHTLFRALDSLFKDYRDMTREREREAAREAGRNKAREERERACEKKSKADTKPETEDVQSEPAAVTNGDEAKPEIHEEQSGGAGADQEQVDVVIAEEEQHEEDLSEFHDLVPQLTEAEDAVVAQMIDDVAMQIAAEAAL</sequence>
<evidence type="ECO:0000256" key="1">
    <source>
        <dbReference type="SAM" id="MobiDB-lite"/>
    </source>
</evidence>
<dbReference type="EMBL" id="LWDD02000004">
    <property type="protein sequence ID" value="KAE8265720.1"/>
    <property type="molecule type" value="Genomic_DNA"/>
</dbReference>
<feature type="compositionally biased region" description="Basic and acidic residues" evidence="1">
    <location>
        <begin position="1373"/>
        <end position="1405"/>
    </location>
</feature>
<evidence type="ECO:0000313" key="4">
    <source>
        <dbReference type="Proteomes" id="UP000077671"/>
    </source>
</evidence>
<feature type="compositionally biased region" description="Acidic residues" evidence="1">
    <location>
        <begin position="650"/>
        <end position="663"/>
    </location>
</feature>
<dbReference type="Proteomes" id="UP000836402">
    <property type="component" value="Unassembled WGS sequence"/>
</dbReference>
<organism evidence="3 4">
    <name type="scientific">Tilletia caries</name>
    <name type="common">wheat bunt fungus</name>
    <dbReference type="NCBI Taxonomy" id="13290"/>
    <lineage>
        <taxon>Eukaryota</taxon>
        <taxon>Fungi</taxon>
        <taxon>Dikarya</taxon>
        <taxon>Basidiomycota</taxon>
        <taxon>Ustilaginomycotina</taxon>
        <taxon>Exobasidiomycetes</taxon>
        <taxon>Tilletiales</taxon>
        <taxon>Tilletiaceae</taxon>
        <taxon>Tilletia</taxon>
    </lineage>
</organism>
<dbReference type="Proteomes" id="UP000077671">
    <property type="component" value="Unassembled WGS sequence"/>
</dbReference>
<feature type="region of interest" description="Disordered" evidence="1">
    <location>
        <begin position="1"/>
        <end position="87"/>
    </location>
</feature>